<proteinExistence type="predicted"/>
<evidence type="ECO:0000313" key="1">
    <source>
        <dbReference type="EMBL" id="KRY37324.1"/>
    </source>
</evidence>
<dbReference type="EMBL" id="JYDH01000034">
    <property type="protein sequence ID" value="KRY37324.1"/>
    <property type="molecule type" value="Genomic_DNA"/>
</dbReference>
<protein>
    <submittedName>
        <fullName evidence="1">Uncharacterized protein</fullName>
    </submittedName>
</protein>
<evidence type="ECO:0000313" key="2">
    <source>
        <dbReference type="Proteomes" id="UP000054776"/>
    </source>
</evidence>
<dbReference type="Proteomes" id="UP000054776">
    <property type="component" value="Unassembled WGS sequence"/>
</dbReference>
<gene>
    <name evidence="1" type="ORF">T01_5760</name>
</gene>
<feature type="non-terminal residue" evidence="1">
    <location>
        <position position="1"/>
    </location>
</feature>
<organism evidence="1 2">
    <name type="scientific">Trichinella spiralis</name>
    <name type="common">Trichina worm</name>
    <dbReference type="NCBI Taxonomy" id="6334"/>
    <lineage>
        <taxon>Eukaryota</taxon>
        <taxon>Metazoa</taxon>
        <taxon>Ecdysozoa</taxon>
        <taxon>Nematoda</taxon>
        <taxon>Enoplea</taxon>
        <taxon>Dorylaimia</taxon>
        <taxon>Trichinellida</taxon>
        <taxon>Trichinellidae</taxon>
        <taxon>Trichinella</taxon>
    </lineage>
</organism>
<reference evidence="1 2" key="1">
    <citation type="submission" date="2015-01" db="EMBL/GenBank/DDBJ databases">
        <title>Evolution of Trichinella species and genotypes.</title>
        <authorList>
            <person name="Korhonen P.K."/>
            <person name="Edoardo P."/>
            <person name="Giuseppe L.R."/>
            <person name="Gasser R.B."/>
        </authorList>
    </citation>
    <scope>NUCLEOTIDE SEQUENCE [LARGE SCALE GENOMIC DNA]</scope>
    <source>
        <strain evidence="1">ISS3</strain>
    </source>
</reference>
<sequence>LFHVSKLNTFQQIDDKFHPRSTCKATLANIQWKFTNQIHQSFSKYNPIFRSEATTVEKPMLRSERDRCAANEQWRFQCDDGRRIAIKTALNRRIEDGRERPEDEAHLFLSRLRYQRPAALLGSQQWDLKQVTSSGNVRMYKEWNKKKVKARTTRSRTREDKRELIFTKKFQCTKTGFERCAMQITITIKI</sequence>
<dbReference type="OrthoDB" id="10429143at2759"/>
<dbReference type="InParanoid" id="A0A0V1BKI9"/>
<dbReference type="AlphaFoldDB" id="A0A0V1BKI9"/>
<comment type="caution">
    <text evidence="1">The sequence shown here is derived from an EMBL/GenBank/DDBJ whole genome shotgun (WGS) entry which is preliminary data.</text>
</comment>
<accession>A0A0V1BKI9</accession>
<keyword evidence="2" id="KW-1185">Reference proteome</keyword>
<name>A0A0V1BKI9_TRISP</name>